<proteinExistence type="predicted"/>
<gene>
    <name evidence="2" type="ORF">SDC9_138252</name>
</gene>
<evidence type="ECO:0000313" key="2">
    <source>
        <dbReference type="EMBL" id="MPM91126.1"/>
    </source>
</evidence>
<dbReference type="EMBL" id="VSSQ01038239">
    <property type="protein sequence ID" value="MPM91126.1"/>
    <property type="molecule type" value="Genomic_DNA"/>
</dbReference>
<reference evidence="2" key="1">
    <citation type="submission" date="2019-08" db="EMBL/GenBank/DDBJ databases">
        <authorList>
            <person name="Kucharzyk K."/>
            <person name="Murdoch R.W."/>
            <person name="Higgins S."/>
            <person name="Loffler F."/>
        </authorList>
    </citation>
    <scope>NUCLEOTIDE SEQUENCE</scope>
</reference>
<name>A0A645DPA5_9ZZZZ</name>
<dbReference type="AlphaFoldDB" id="A0A645DPA5"/>
<sequence>MTHGSRLCQRSMNSGPRPTIPGCAATWTIPGAAWSMGSTGSPTSSTIVRHLTSSGRTPATPNSNGPSTRSPGGCTSWACVRVTMLHCSCRPAPNMSSLSTLSWPAAPPSSSTIRCTRSASSLPCSAITTPTWPSSGTHRPMCCRSCPTTCVRTPSSAST</sequence>
<organism evidence="2">
    <name type="scientific">bioreactor metagenome</name>
    <dbReference type="NCBI Taxonomy" id="1076179"/>
    <lineage>
        <taxon>unclassified sequences</taxon>
        <taxon>metagenomes</taxon>
        <taxon>ecological metagenomes</taxon>
    </lineage>
</organism>
<evidence type="ECO:0000256" key="1">
    <source>
        <dbReference type="SAM" id="MobiDB-lite"/>
    </source>
</evidence>
<comment type="caution">
    <text evidence="2">The sequence shown here is derived from an EMBL/GenBank/DDBJ whole genome shotgun (WGS) entry which is preliminary data.</text>
</comment>
<protein>
    <submittedName>
        <fullName evidence="2">Uncharacterized protein</fullName>
    </submittedName>
</protein>
<accession>A0A645DPA5</accession>
<feature type="compositionally biased region" description="Polar residues" evidence="1">
    <location>
        <begin position="51"/>
        <end position="70"/>
    </location>
</feature>
<feature type="region of interest" description="Disordered" evidence="1">
    <location>
        <begin position="38"/>
        <end position="71"/>
    </location>
</feature>